<dbReference type="Proteomes" id="UP001295444">
    <property type="component" value="Chromosome 02"/>
</dbReference>
<sequence length="70" mass="7591">HHRHLKSTFRAWLGPGSDLEIGAVSVGLGSRVETRMTPDVRTGELPVNGKIFCLFPALVKQAAAMVLRPP</sequence>
<name>A0AAD1REA5_PELCU</name>
<feature type="non-terminal residue" evidence="1">
    <location>
        <position position="70"/>
    </location>
</feature>
<organism evidence="1 2">
    <name type="scientific">Pelobates cultripes</name>
    <name type="common">Western spadefoot toad</name>
    <dbReference type="NCBI Taxonomy" id="61616"/>
    <lineage>
        <taxon>Eukaryota</taxon>
        <taxon>Metazoa</taxon>
        <taxon>Chordata</taxon>
        <taxon>Craniata</taxon>
        <taxon>Vertebrata</taxon>
        <taxon>Euteleostomi</taxon>
        <taxon>Amphibia</taxon>
        <taxon>Batrachia</taxon>
        <taxon>Anura</taxon>
        <taxon>Pelobatoidea</taxon>
        <taxon>Pelobatidae</taxon>
        <taxon>Pelobates</taxon>
    </lineage>
</organism>
<dbReference type="EMBL" id="OW240913">
    <property type="protein sequence ID" value="CAH2247786.1"/>
    <property type="molecule type" value="Genomic_DNA"/>
</dbReference>
<feature type="non-terminal residue" evidence="1">
    <location>
        <position position="1"/>
    </location>
</feature>
<reference evidence="1" key="1">
    <citation type="submission" date="2022-03" db="EMBL/GenBank/DDBJ databases">
        <authorList>
            <person name="Alioto T."/>
            <person name="Alioto T."/>
            <person name="Gomez Garrido J."/>
        </authorList>
    </citation>
    <scope>NUCLEOTIDE SEQUENCE</scope>
</reference>
<proteinExistence type="predicted"/>
<evidence type="ECO:0000313" key="1">
    <source>
        <dbReference type="EMBL" id="CAH2247786.1"/>
    </source>
</evidence>
<gene>
    <name evidence="1" type="ORF">PECUL_23A018802</name>
</gene>
<accession>A0AAD1REA5</accession>
<evidence type="ECO:0000313" key="2">
    <source>
        <dbReference type="Proteomes" id="UP001295444"/>
    </source>
</evidence>
<protein>
    <submittedName>
        <fullName evidence="1">Uncharacterized protein</fullName>
    </submittedName>
</protein>
<dbReference type="AlphaFoldDB" id="A0AAD1REA5"/>
<keyword evidence="2" id="KW-1185">Reference proteome</keyword>